<comment type="function">
    <text evidence="2 22">Cell wall formation.</text>
</comment>
<keyword evidence="11 25" id="KW-0067">ATP-binding</keyword>
<reference evidence="27" key="2">
    <citation type="submission" date="2021-09" db="EMBL/GenBank/DDBJ databases">
        <authorList>
            <person name="Gilroy R."/>
        </authorList>
    </citation>
    <scope>NUCLEOTIDE SEQUENCE</scope>
    <source>
        <strain evidence="27">CHK173-2119</strain>
    </source>
</reference>
<dbReference type="FunFam" id="3.30.470.20:FF:000008">
    <property type="entry name" value="D-alanine--D-alanine ligase"/>
    <property type="match status" value="1"/>
</dbReference>
<dbReference type="Gene3D" id="3.30.470.20">
    <property type="entry name" value="ATP-grasp fold, B domain"/>
    <property type="match status" value="1"/>
</dbReference>
<dbReference type="NCBIfam" id="TIGR01205">
    <property type="entry name" value="D_ala_D_alaTIGR"/>
    <property type="match status" value="1"/>
</dbReference>
<keyword evidence="8 22" id="KW-0436">Ligase</keyword>
<evidence type="ECO:0000313" key="27">
    <source>
        <dbReference type="EMBL" id="HJE14851.1"/>
    </source>
</evidence>
<evidence type="ECO:0000256" key="6">
    <source>
        <dbReference type="ARBA" id="ARBA00012216"/>
    </source>
</evidence>
<evidence type="ECO:0000256" key="15">
    <source>
        <dbReference type="ARBA" id="ARBA00023211"/>
    </source>
</evidence>
<dbReference type="Pfam" id="PF01820">
    <property type="entry name" value="Dala_Dala_lig_N"/>
    <property type="match status" value="1"/>
</dbReference>
<evidence type="ECO:0000259" key="26">
    <source>
        <dbReference type="PROSITE" id="PS50975"/>
    </source>
</evidence>
<dbReference type="InterPro" id="IPR011761">
    <property type="entry name" value="ATP-grasp"/>
</dbReference>
<evidence type="ECO:0000256" key="22">
    <source>
        <dbReference type="HAMAP-Rule" id="MF_00047"/>
    </source>
</evidence>
<keyword evidence="10 25" id="KW-0547">Nucleotide-binding</keyword>
<dbReference type="InterPro" id="IPR005905">
    <property type="entry name" value="D_ala_D_ala"/>
</dbReference>
<evidence type="ECO:0000256" key="19">
    <source>
        <dbReference type="ARBA" id="ARBA00068427"/>
    </source>
</evidence>
<dbReference type="Gene3D" id="3.30.1490.20">
    <property type="entry name" value="ATP-grasp fold, A domain"/>
    <property type="match status" value="1"/>
</dbReference>
<evidence type="ECO:0000256" key="9">
    <source>
        <dbReference type="ARBA" id="ARBA00022723"/>
    </source>
</evidence>
<dbReference type="Pfam" id="PF07478">
    <property type="entry name" value="Dala_Dala_lig_C"/>
    <property type="match status" value="1"/>
</dbReference>
<comment type="similarity">
    <text evidence="5 22">Belongs to the D-alanine--D-alanine ligase family.</text>
</comment>
<evidence type="ECO:0000256" key="12">
    <source>
        <dbReference type="ARBA" id="ARBA00022842"/>
    </source>
</evidence>
<keyword evidence="9 24" id="KW-0479">Metal-binding</keyword>
<evidence type="ECO:0000256" key="3">
    <source>
        <dbReference type="ARBA" id="ARBA00004496"/>
    </source>
</evidence>
<comment type="catalytic activity">
    <reaction evidence="17 22">
        <text>2 D-alanine + ATP = D-alanyl-D-alanine + ADP + phosphate + H(+)</text>
        <dbReference type="Rhea" id="RHEA:11224"/>
        <dbReference type="ChEBI" id="CHEBI:15378"/>
        <dbReference type="ChEBI" id="CHEBI:30616"/>
        <dbReference type="ChEBI" id="CHEBI:43474"/>
        <dbReference type="ChEBI" id="CHEBI:57416"/>
        <dbReference type="ChEBI" id="CHEBI:57822"/>
        <dbReference type="ChEBI" id="CHEBI:456216"/>
        <dbReference type="EC" id="6.3.2.4"/>
    </reaction>
</comment>
<keyword evidence="13 22" id="KW-0133">Cell shape</keyword>
<gene>
    <name evidence="22" type="primary">ddl</name>
    <name evidence="27" type="ORF">K8W17_02085</name>
</gene>
<evidence type="ECO:0000256" key="16">
    <source>
        <dbReference type="ARBA" id="ARBA00023316"/>
    </source>
</evidence>
<dbReference type="EMBL" id="DYXY01000052">
    <property type="protein sequence ID" value="HJE14851.1"/>
    <property type="molecule type" value="Genomic_DNA"/>
</dbReference>
<organism evidence="27 28">
    <name type="scientific">Lapidilactobacillus dextrinicus</name>
    <dbReference type="NCBI Taxonomy" id="51664"/>
    <lineage>
        <taxon>Bacteria</taxon>
        <taxon>Bacillati</taxon>
        <taxon>Bacillota</taxon>
        <taxon>Bacilli</taxon>
        <taxon>Lactobacillales</taxon>
        <taxon>Lactobacillaceae</taxon>
        <taxon>Lapidilactobacillus</taxon>
    </lineage>
</organism>
<dbReference type="PANTHER" id="PTHR23132">
    <property type="entry name" value="D-ALANINE--D-ALANINE LIGASE"/>
    <property type="match status" value="1"/>
</dbReference>
<dbReference type="GO" id="GO:0071555">
    <property type="term" value="P:cell wall organization"/>
    <property type="evidence" value="ECO:0007669"/>
    <property type="project" value="UniProtKB-KW"/>
</dbReference>
<evidence type="ECO:0000256" key="7">
    <source>
        <dbReference type="ARBA" id="ARBA00022490"/>
    </source>
</evidence>
<feature type="active site" evidence="23">
    <location>
        <position position="13"/>
    </location>
</feature>
<dbReference type="GO" id="GO:0008360">
    <property type="term" value="P:regulation of cell shape"/>
    <property type="evidence" value="ECO:0007669"/>
    <property type="project" value="UniProtKB-KW"/>
</dbReference>
<dbReference type="InterPro" id="IPR011095">
    <property type="entry name" value="Dala_Dala_lig_C"/>
</dbReference>
<keyword evidence="15 24" id="KW-0464">Manganese</keyword>
<dbReference type="PROSITE" id="PS00843">
    <property type="entry name" value="DALA_DALA_LIGASE_1"/>
    <property type="match status" value="1"/>
</dbReference>
<dbReference type="Proteomes" id="UP000774947">
    <property type="component" value="Unassembled WGS sequence"/>
</dbReference>
<reference evidence="27" key="1">
    <citation type="journal article" date="2021" name="PeerJ">
        <title>Extensive microbial diversity within the chicken gut microbiome revealed by metagenomics and culture.</title>
        <authorList>
            <person name="Gilroy R."/>
            <person name="Ravi A."/>
            <person name="Getino M."/>
            <person name="Pursley I."/>
            <person name="Horton D.L."/>
            <person name="Alikhan N.F."/>
            <person name="Baker D."/>
            <person name="Gharbi K."/>
            <person name="Hall N."/>
            <person name="Watson M."/>
            <person name="Adriaenssens E.M."/>
            <person name="Foster-Nyarko E."/>
            <person name="Jarju S."/>
            <person name="Secka A."/>
            <person name="Antonio M."/>
            <person name="Oren A."/>
            <person name="Chaudhuri R.R."/>
            <person name="La Ragione R."/>
            <person name="Hildebrand F."/>
            <person name="Pallen M.J."/>
        </authorList>
    </citation>
    <scope>NUCLEOTIDE SEQUENCE</scope>
    <source>
        <strain evidence="27">CHK173-2119</strain>
    </source>
</reference>
<dbReference type="InterPro" id="IPR016185">
    <property type="entry name" value="PreATP-grasp_dom_sf"/>
</dbReference>
<evidence type="ECO:0000256" key="23">
    <source>
        <dbReference type="PIRSR" id="PIRSR039102-1"/>
    </source>
</evidence>
<dbReference type="FunFam" id="3.30.1490.20:FF:000007">
    <property type="entry name" value="D-alanine--D-alanine ligase"/>
    <property type="match status" value="1"/>
</dbReference>
<evidence type="ECO:0000256" key="2">
    <source>
        <dbReference type="ARBA" id="ARBA00003921"/>
    </source>
</evidence>
<comment type="pathway">
    <text evidence="18">Glycan biosynthesis.</text>
</comment>
<sequence length="364" mass="39816">MKLYFMYGGRTAEHDVTIMSTHSALEAIDYHKYEVIPVYITRAGEFIKGLPITEPVPNDQALKLDVANEASWRKEPEHSLGTKFQLEELANAKDAVVFPMIHGTFGEDGTIQGLLEVLNVPYVGAGIRASAVAMDKIMSKIIFDEFGIPQVPYVAVLAAHYQDENNVEAVHEKIATKLGFPVYVKPANGGSSIGITKVDTSDDLKAALDLAFKYDDRVIVEKGIVNARELAVGVLGNENPKASIAGEIGKKQEFYDFESKFVDGSTKLIIPASITPEQLAAVQKYSILAFNAVGATGLTRADFFLDEAGAVYLNEIQTLPGFTKFSMYPYLWQASGVSYAELIDQLIQLGIAEFEVKSQISANF</sequence>
<dbReference type="Gene3D" id="3.40.50.20">
    <property type="match status" value="1"/>
</dbReference>
<dbReference type="SUPFAM" id="SSF56059">
    <property type="entry name" value="Glutathione synthetase ATP-binding domain-like"/>
    <property type="match status" value="1"/>
</dbReference>
<dbReference type="GO" id="GO:0005524">
    <property type="term" value="F:ATP binding"/>
    <property type="evidence" value="ECO:0007669"/>
    <property type="project" value="UniProtKB-UniRule"/>
</dbReference>
<comment type="pathway">
    <text evidence="4 22">Cell wall biogenesis; peptidoglycan biosynthesis.</text>
</comment>
<dbReference type="HAMAP" id="MF_00047">
    <property type="entry name" value="Dala_Dala_lig"/>
    <property type="match status" value="1"/>
</dbReference>
<dbReference type="EC" id="6.3.2.4" evidence="6 22"/>
<dbReference type="PIRSF" id="PIRSF039102">
    <property type="entry name" value="Ddl/VanB"/>
    <property type="match status" value="1"/>
</dbReference>
<dbReference type="GO" id="GO:0046872">
    <property type="term" value="F:metal ion binding"/>
    <property type="evidence" value="ECO:0007669"/>
    <property type="project" value="UniProtKB-KW"/>
</dbReference>
<name>A0A921DU79_9LACO</name>
<dbReference type="GO" id="GO:0008716">
    <property type="term" value="F:D-alanine-D-alanine ligase activity"/>
    <property type="evidence" value="ECO:0007669"/>
    <property type="project" value="UniProtKB-UniRule"/>
</dbReference>
<evidence type="ECO:0000256" key="21">
    <source>
        <dbReference type="ARBA" id="ARBA00077154"/>
    </source>
</evidence>
<evidence type="ECO:0000256" key="8">
    <source>
        <dbReference type="ARBA" id="ARBA00022598"/>
    </source>
</evidence>
<feature type="binding site" evidence="24">
    <location>
        <position position="315"/>
    </location>
    <ligand>
        <name>Mg(2+)</name>
        <dbReference type="ChEBI" id="CHEBI:18420"/>
        <label>1</label>
    </ligand>
</feature>
<dbReference type="InterPro" id="IPR011127">
    <property type="entry name" value="Dala_Dala_lig_N"/>
</dbReference>
<comment type="subcellular location">
    <subcellularLocation>
        <location evidence="3 22">Cytoplasm</location>
    </subcellularLocation>
</comment>
<evidence type="ECO:0000256" key="5">
    <source>
        <dbReference type="ARBA" id="ARBA00010871"/>
    </source>
</evidence>
<keyword evidence="7 22" id="KW-0963">Cytoplasm</keyword>
<feature type="domain" description="ATP-grasp" evidence="26">
    <location>
        <begin position="140"/>
        <end position="348"/>
    </location>
</feature>
<feature type="active site" evidence="23">
    <location>
        <position position="326"/>
    </location>
</feature>
<protein>
    <recommendedName>
        <fullName evidence="19 22">D-alanine--D-alanine ligase</fullName>
        <ecNumber evidence="6 22">6.3.2.4</ecNumber>
    </recommendedName>
    <alternativeName>
        <fullName evidence="21 22">D-Ala-D-Ala ligase</fullName>
    </alternativeName>
    <alternativeName>
        <fullName evidence="20 22">D-alanylalanine synthetase</fullName>
    </alternativeName>
</protein>
<dbReference type="InterPro" id="IPR000291">
    <property type="entry name" value="D-Ala_lig_Van_CS"/>
</dbReference>
<comment type="cofactor">
    <cofactor evidence="1">
        <name>Mn(2+)</name>
        <dbReference type="ChEBI" id="CHEBI:29035"/>
    </cofactor>
</comment>
<evidence type="ECO:0000256" key="18">
    <source>
        <dbReference type="ARBA" id="ARBA00060592"/>
    </source>
</evidence>
<keyword evidence="12 24" id="KW-0460">Magnesium</keyword>
<keyword evidence="16 22" id="KW-0961">Cell wall biogenesis/degradation</keyword>
<dbReference type="AlphaFoldDB" id="A0A921DU79"/>
<evidence type="ECO:0000256" key="20">
    <source>
        <dbReference type="ARBA" id="ARBA00076288"/>
    </source>
</evidence>
<accession>A0A921DU79</accession>
<dbReference type="NCBIfam" id="NF002528">
    <property type="entry name" value="PRK01966.1-4"/>
    <property type="match status" value="1"/>
</dbReference>
<comment type="caution">
    <text evidence="27">The sequence shown here is derived from an EMBL/GenBank/DDBJ whole genome shotgun (WGS) entry which is preliminary data.</text>
</comment>
<dbReference type="InterPro" id="IPR013815">
    <property type="entry name" value="ATP_grasp_subdomain_1"/>
</dbReference>
<evidence type="ECO:0000256" key="1">
    <source>
        <dbReference type="ARBA" id="ARBA00001936"/>
    </source>
</evidence>
<dbReference type="PROSITE" id="PS50975">
    <property type="entry name" value="ATP_GRASP"/>
    <property type="match status" value="1"/>
</dbReference>
<dbReference type="SUPFAM" id="SSF52440">
    <property type="entry name" value="PreATP-grasp domain"/>
    <property type="match status" value="1"/>
</dbReference>
<proteinExistence type="inferred from homology"/>
<evidence type="ECO:0000256" key="14">
    <source>
        <dbReference type="ARBA" id="ARBA00022984"/>
    </source>
</evidence>
<dbReference type="GO" id="GO:0009252">
    <property type="term" value="P:peptidoglycan biosynthetic process"/>
    <property type="evidence" value="ECO:0007669"/>
    <property type="project" value="UniProtKB-UniRule"/>
</dbReference>
<evidence type="ECO:0000256" key="17">
    <source>
        <dbReference type="ARBA" id="ARBA00047614"/>
    </source>
</evidence>
<evidence type="ECO:0000256" key="13">
    <source>
        <dbReference type="ARBA" id="ARBA00022960"/>
    </source>
</evidence>
<feature type="active site" evidence="23">
    <location>
        <position position="191"/>
    </location>
</feature>
<feature type="binding site" evidence="24">
    <location>
        <position position="302"/>
    </location>
    <ligand>
        <name>Mg(2+)</name>
        <dbReference type="ChEBI" id="CHEBI:18420"/>
        <label>1</label>
    </ligand>
</feature>
<keyword evidence="14 22" id="KW-0573">Peptidoglycan synthesis</keyword>
<evidence type="ECO:0000256" key="10">
    <source>
        <dbReference type="ARBA" id="ARBA00022741"/>
    </source>
</evidence>
<evidence type="ECO:0000256" key="4">
    <source>
        <dbReference type="ARBA" id="ARBA00004752"/>
    </source>
</evidence>
<comment type="cofactor">
    <cofactor evidence="24">
        <name>Mg(2+)</name>
        <dbReference type="ChEBI" id="CHEBI:18420"/>
    </cofactor>
    <cofactor evidence="24">
        <name>Mn(2+)</name>
        <dbReference type="ChEBI" id="CHEBI:29035"/>
    </cofactor>
    <text evidence="24">Binds 2 magnesium or manganese ions per subunit.</text>
</comment>
<evidence type="ECO:0000256" key="11">
    <source>
        <dbReference type="ARBA" id="ARBA00022840"/>
    </source>
</evidence>
<evidence type="ECO:0000313" key="28">
    <source>
        <dbReference type="Proteomes" id="UP000774947"/>
    </source>
</evidence>
<dbReference type="PANTHER" id="PTHR23132:SF25">
    <property type="entry name" value="D-ALANINE--D-ALANINE LIGASE A"/>
    <property type="match status" value="1"/>
</dbReference>
<dbReference type="GO" id="GO:0005829">
    <property type="term" value="C:cytosol"/>
    <property type="evidence" value="ECO:0007669"/>
    <property type="project" value="TreeGrafter"/>
</dbReference>
<evidence type="ECO:0000256" key="25">
    <source>
        <dbReference type="PROSITE-ProRule" id="PRU00409"/>
    </source>
</evidence>
<feature type="binding site" evidence="24">
    <location>
        <position position="315"/>
    </location>
    <ligand>
        <name>Mg(2+)</name>
        <dbReference type="ChEBI" id="CHEBI:18420"/>
        <label>2</label>
    </ligand>
</feature>
<evidence type="ECO:0000256" key="24">
    <source>
        <dbReference type="PIRSR" id="PIRSR039102-3"/>
    </source>
</evidence>